<keyword evidence="3" id="KW-1185">Reference proteome</keyword>
<dbReference type="Proteomes" id="UP000824782">
    <property type="component" value="Unassembled WGS sequence"/>
</dbReference>
<evidence type="ECO:0000313" key="2">
    <source>
        <dbReference type="EMBL" id="KAG8535431.1"/>
    </source>
</evidence>
<proteinExistence type="predicted"/>
<evidence type="ECO:0000313" key="3">
    <source>
        <dbReference type="Proteomes" id="UP000824782"/>
    </source>
</evidence>
<dbReference type="EMBL" id="WNYA01067096">
    <property type="protein sequence ID" value="KAG8535431.1"/>
    <property type="molecule type" value="Genomic_DNA"/>
</dbReference>
<protein>
    <submittedName>
        <fullName evidence="2">Uncharacterized protein</fullName>
    </submittedName>
</protein>
<sequence length="105" mass="12206">MQNLNHRITRDPRTRDSEQTSYPKPEIKDQKHPNHLSLILEEDIMIKRLRREVTEPADASSDAVHTRTTRSRSFILQRRTFLGDNSQDQFTLSRLRVFGGGSCAQ</sequence>
<comment type="caution">
    <text evidence="2">The sequence shown here is derived from an EMBL/GenBank/DDBJ whole genome shotgun (WGS) entry which is preliminary data.</text>
</comment>
<feature type="region of interest" description="Disordered" evidence="1">
    <location>
        <begin position="1"/>
        <end position="34"/>
    </location>
</feature>
<reference evidence="2" key="1">
    <citation type="thesis" date="2020" institute="ProQuest LLC" country="789 East Eisenhower Parkway, Ann Arbor, MI, USA">
        <title>Comparative Genomics and Chromosome Evolution.</title>
        <authorList>
            <person name="Mudd A.B."/>
        </authorList>
    </citation>
    <scope>NUCLEOTIDE SEQUENCE</scope>
    <source>
        <strain evidence="2">237g6f4</strain>
        <tissue evidence="2">Blood</tissue>
    </source>
</reference>
<gene>
    <name evidence="2" type="ORF">GDO81_028565</name>
</gene>
<feature type="compositionally biased region" description="Basic and acidic residues" evidence="1">
    <location>
        <begin position="8"/>
        <end position="18"/>
    </location>
</feature>
<dbReference type="AlphaFoldDB" id="A0AAV6YN39"/>
<organism evidence="2 3">
    <name type="scientific">Engystomops pustulosus</name>
    <name type="common">Tungara frog</name>
    <name type="synonym">Physalaemus pustulosus</name>
    <dbReference type="NCBI Taxonomy" id="76066"/>
    <lineage>
        <taxon>Eukaryota</taxon>
        <taxon>Metazoa</taxon>
        <taxon>Chordata</taxon>
        <taxon>Craniata</taxon>
        <taxon>Vertebrata</taxon>
        <taxon>Euteleostomi</taxon>
        <taxon>Amphibia</taxon>
        <taxon>Batrachia</taxon>
        <taxon>Anura</taxon>
        <taxon>Neobatrachia</taxon>
        <taxon>Hyloidea</taxon>
        <taxon>Leptodactylidae</taxon>
        <taxon>Leiuperinae</taxon>
        <taxon>Engystomops</taxon>
    </lineage>
</organism>
<evidence type="ECO:0000256" key="1">
    <source>
        <dbReference type="SAM" id="MobiDB-lite"/>
    </source>
</evidence>
<accession>A0AAV6YN39</accession>
<name>A0AAV6YN39_ENGPU</name>